<dbReference type="InterPro" id="IPR037522">
    <property type="entry name" value="HD_GYP_dom"/>
</dbReference>
<accession>A0A178MAY3</accession>
<dbReference type="PROSITE" id="PS50113">
    <property type="entry name" value="PAC"/>
    <property type="match status" value="1"/>
</dbReference>
<evidence type="ECO:0000313" key="8">
    <source>
        <dbReference type="EMBL" id="OAN45024.1"/>
    </source>
</evidence>
<dbReference type="Gene3D" id="3.30.450.20">
    <property type="entry name" value="PAS domain"/>
    <property type="match status" value="1"/>
</dbReference>
<evidence type="ECO:0000256" key="1">
    <source>
        <dbReference type="ARBA" id="ARBA00022679"/>
    </source>
</evidence>
<dbReference type="InterPro" id="IPR006675">
    <property type="entry name" value="HDIG_dom"/>
</dbReference>
<dbReference type="Gene3D" id="1.10.3210.10">
    <property type="entry name" value="Hypothetical protein af1432"/>
    <property type="match status" value="1"/>
</dbReference>
<dbReference type="SUPFAM" id="SSF55785">
    <property type="entry name" value="PYP-like sensor domain (PAS domain)"/>
    <property type="match status" value="1"/>
</dbReference>
<dbReference type="PANTHER" id="PTHR45228:SF1">
    <property type="entry name" value="CYCLIC DI-GMP PHOSPHODIESTERASE TM_0186"/>
    <property type="match status" value="1"/>
</dbReference>
<proteinExistence type="predicted"/>
<dbReference type="SUPFAM" id="SSF52172">
    <property type="entry name" value="CheY-like"/>
    <property type="match status" value="2"/>
</dbReference>
<dbReference type="GO" id="GO:0016301">
    <property type="term" value="F:kinase activity"/>
    <property type="evidence" value="ECO:0007669"/>
    <property type="project" value="UniProtKB-KW"/>
</dbReference>
<dbReference type="Pfam" id="PF13487">
    <property type="entry name" value="HD_5"/>
    <property type="match status" value="1"/>
</dbReference>
<protein>
    <submittedName>
        <fullName evidence="8">Histidine kinase</fullName>
    </submittedName>
</protein>
<dbReference type="InterPro" id="IPR001610">
    <property type="entry name" value="PAC"/>
</dbReference>
<dbReference type="STRING" id="1707952.A6A03_02395"/>
<dbReference type="RefSeq" id="WP_066788365.1">
    <property type="nucleotide sequence ID" value="NZ_LWQS01000060.1"/>
</dbReference>
<dbReference type="InterPro" id="IPR003018">
    <property type="entry name" value="GAF"/>
</dbReference>
<feature type="domain" description="HD-GYP" evidence="7">
    <location>
        <begin position="548"/>
        <end position="741"/>
    </location>
</feature>
<dbReference type="Gene3D" id="3.30.450.40">
    <property type="match status" value="1"/>
</dbReference>
<dbReference type="Proteomes" id="UP000078287">
    <property type="component" value="Unassembled WGS sequence"/>
</dbReference>
<feature type="domain" description="Response regulatory" evidence="4">
    <location>
        <begin position="7"/>
        <end position="128"/>
    </location>
</feature>
<dbReference type="AlphaFoldDB" id="A0A178MAY3"/>
<organism evidence="8 9">
    <name type="scientific">Chloroflexus islandicus</name>
    <dbReference type="NCBI Taxonomy" id="1707952"/>
    <lineage>
        <taxon>Bacteria</taxon>
        <taxon>Bacillati</taxon>
        <taxon>Chloroflexota</taxon>
        <taxon>Chloroflexia</taxon>
        <taxon>Chloroflexales</taxon>
        <taxon>Chloroflexineae</taxon>
        <taxon>Chloroflexaceae</taxon>
        <taxon>Chloroflexus</taxon>
    </lineage>
</organism>
<evidence type="ECO:0000256" key="2">
    <source>
        <dbReference type="ARBA" id="ARBA00022777"/>
    </source>
</evidence>
<dbReference type="Pfam" id="PF00989">
    <property type="entry name" value="PAS"/>
    <property type="match status" value="1"/>
</dbReference>
<comment type="caution">
    <text evidence="8">The sequence shown here is derived from an EMBL/GenBank/DDBJ whole genome shotgun (WGS) entry which is preliminary data.</text>
</comment>
<keyword evidence="3" id="KW-0597">Phosphoprotein</keyword>
<dbReference type="PANTHER" id="PTHR45228">
    <property type="entry name" value="CYCLIC DI-GMP PHOSPHODIESTERASE TM_0186-RELATED"/>
    <property type="match status" value="1"/>
</dbReference>
<dbReference type="InterPro" id="IPR029016">
    <property type="entry name" value="GAF-like_dom_sf"/>
</dbReference>
<dbReference type="SMART" id="SM00086">
    <property type="entry name" value="PAC"/>
    <property type="match status" value="1"/>
</dbReference>
<dbReference type="GO" id="GO:0006355">
    <property type="term" value="P:regulation of DNA-templated transcription"/>
    <property type="evidence" value="ECO:0007669"/>
    <property type="project" value="InterPro"/>
</dbReference>
<gene>
    <name evidence="8" type="ORF">A6A03_02395</name>
</gene>
<feature type="domain" description="PAC" evidence="6">
    <location>
        <begin position="346"/>
        <end position="400"/>
    </location>
</feature>
<sequence length="741" mass="82793">MPPHHLHLLLIEDNPFDADLFRRAMLLHDATIKITHIDSYQAAYAHLHSLSATAPPYDGVVLDLHLRDGDGLDLLAYIRSRHLPLAVIILTGGGGDHMVISALKAGADDYVIKRDDYLDRIGAIIEQACQRFHSQQARRSQTITVTYVEFGATDSEATIHYLQRTAPHLHCVPVRGQRALLHGLAQGQLASDIVLIDCAQPRLAVLDLVKELIQFRRLVQPIIVMAQPGNEEFPLQALRLGVADYIIKREGFLAQLPIAIENAHYRDQLHQQNERLRLQAQALNDAANAIMIADRNGIIEWVNPAFTTLTGYEAAEAIGQSTRLLRSGKQDRTFYTALWDQILAGNPWRGRLINRRKDGSLYHEEMTITPVTDEDGVISRFIAIKQDISEQVAREQRRATLAAIGTSLRPAQSWAELTPILLGKVREIFEAESIALLRQHNGSLHVDIALSYLATLEQQPAVLASLSDRFRHISGPISVADLLSATGKTVIGAPLYAANRLVGVLLLQRATPLSEAELDLLNDIAELAANALHRTDLFEQLRAANAELRAAYDETIEGWSRALDLRDRETEGHSRRVTELTVRIAARMGFSEEELLHVRRGALLHDIGKMGIPDAILLKPGPLNDEEWAIMRTHPTLAVELLRPIAFLAPALDIPWCHHEKWDGTGYPRGLRGEEIPLAARIFAVVDVYDALTSDRPYRAAWSRERALAYIREQAGRHFDPRVVEVFEQVIAEMGSNDIMR</sequence>
<dbReference type="Gene3D" id="3.40.50.2300">
    <property type="match status" value="2"/>
</dbReference>
<evidence type="ECO:0000259" key="6">
    <source>
        <dbReference type="PROSITE" id="PS50113"/>
    </source>
</evidence>
<evidence type="ECO:0000259" key="5">
    <source>
        <dbReference type="PROSITE" id="PS50112"/>
    </source>
</evidence>
<dbReference type="PROSITE" id="PS50110">
    <property type="entry name" value="RESPONSE_REGULATORY"/>
    <property type="match status" value="1"/>
</dbReference>
<dbReference type="InterPro" id="IPR013767">
    <property type="entry name" value="PAS_fold"/>
</dbReference>
<dbReference type="CDD" id="cd00130">
    <property type="entry name" value="PAS"/>
    <property type="match status" value="1"/>
</dbReference>
<dbReference type="SMART" id="SM00091">
    <property type="entry name" value="PAS"/>
    <property type="match status" value="1"/>
</dbReference>
<keyword evidence="9" id="KW-1185">Reference proteome</keyword>
<dbReference type="SUPFAM" id="SSF55781">
    <property type="entry name" value="GAF domain-like"/>
    <property type="match status" value="1"/>
</dbReference>
<dbReference type="InterPro" id="IPR001789">
    <property type="entry name" value="Sig_transdc_resp-reg_receiver"/>
</dbReference>
<dbReference type="InterPro" id="IPR052020">
    <property type="entry name" value="Cyclic_di-GMP/3'3'-cGAMP_PDE"/>
</dbReference>
<keyword evidence="2 8" id="KW-0418">Kinase</keyword>
<name>A0A178MAY3_9CHLR</name>
<evidence type="ECO:0000256" key="3">
    <source>
        <dbReference type="PROSITE-ProRule" id="PRU00169"/>
    </source>
</evidence>
<dbReference type="SUPFAM" id="SSF109604">
    <property type="entry name" value="HD-domain/PDEase-like"/>
    <property type="match status" value="1"/>
</dbReference>
<dbReference type="InterPro" id="IPR035965">
    <property type="entry name" value="PAS-like_dom_sf"/>
</dbReference>
<dbReference type="Pfam" id="PF00072">
    <property type="entry name" value="Response_reg"/>
    <property type="match status" value="1"/>
</dbReference>
<dbReference type="SMART" id="SM00471">
    <property type="entry name" value="HDc"/>
    <property type="match status" value="1"/>
</dbReference>
<dbReference type="SMART" id="SM00448">
    <property type="entry name" value="REC"/>
    <property type="match status" value="1"/>
</dbReference>
<feature type="modified residue" description="4-aspartylphosphate" evidence="3">
    <location>
        <position position="63"/>
    </location>
</feature>
<dbReference type="CDD" id="cd00156">
    <property type="entry name" value="REC"/>
    <property type="match status" value="1"/>
</dbReference>
<dbReference type="InterPro" id="IPR003607">
    <property type="entry name" value="HD/PDEase_dom"/>
</dbReference>
<evidence type="ECO:0000259" key="4">
    <source>
        <dbReference type="PROSITE" id="PS50110"/>
    </source>
</evidence>
<dbReference type="NCBIfam" id="TIGR00277">
    <property type="entry name" value="HDIG"/>
    <property type="match status" value="1"/>
</dbReference>
<dbReference type="EMBL" id="LWQS01000060">
    <property type="protein sequence ID" value="OAN45024.1"/>
    <property type="molecule type" value="Genomic_DNA"/>
</dbReference>
<dbReference type="PROSITE" id="PS50112">
    <property type="entry name" value="PAS"/>
    <property type="match status" value="1"/>
</dbReference>
<dbReference type="OrthoDB" id="9804863at2"/>
<dbReference type="PROSITE" id="PS51832">
    <property type="entry name" value="HD_GYP"/>
    <property type="match status" value="1"/>
</dbReference>
<dbReference type="CDD" id="cd00077">
    <property type="entry name" value="HDc"/>
    <property type="match status" value="1"/>
</dbReference>
<dbReference type="Pfam" id="PF01590">
    <property type="entry name" value="GAF"/>
    <property type="match status" value="1"/>
</dbReference>
<feature type="domain" description="PAS" evidence="5">
    <location>
        <begin position="275"/>
        <end position="346"/>
    </location>
</feature>
<dbReference type="InterPro" id="IPR000700">
    <property type="entry name" value="PAS-assoc_C"/>
</dbReference>
<dbReference type="NCBIfam" id="TIGR00229">
    <property type="entry name" value="sensory_box"/>
    <property type="match status" value="1"/>
</dbReference>
<evidence type="ECO:0000313" key="9">
    <source>
        <dbReference type="Proteomes" id="UP000078287"/>
    </source>
</evidence>
<dbReference type="GO" id="GO:0000160">
    <property type="term" value="P:phosphorelay signal transduction system"/>
    <property type="evidence" value="ECO:0007669"/>
    <property type="project" value="InterPro"/>
</dbReference>
<reference evidence="8 9" key="1">
    <citation type="submission" date="2016-04" db="EMBL/GenBank/DDBJ databases">
        <title>Chloroflexus islandicus sp. nov., a thermophilic filamentous anoxygenic phototrophic bacterium from geyser Strokkur (Iceland).</title>
        <authorList>
            <person name="Gaisin V.A."/>
            <person name="Kalashnikov A.M."/>
            <person name="Sukhacheva M.V."/>
            <person name="Grouzdev D.S."/>
            <person name="Ivanov T.M."/>
            <person name="Kuznetsov B."/>
            <person name="Gorlenko V.M."/>
        </authorList>
    </citation>
    <scope>NUCLEOTIDE SEQUENCE [LARGE SCALE GENOMIC DNA]</scope>
    <source>
        <strain evidence="9">isl-2</strain>
    </source>
</reference>
<keyword evidence="1" id="KW-0808">Transferase</keyword>
<dbReference type="InterPro" id="IPR000014">
    <property type="entry name" value="PAS"/>
</dbReference>
<evidence type="ECO:0000259" key="7">
    <source>
        <dbReference type="PROSITE" id="PS51832"/>
    </source>
</evidence>
<dbReference type="InterPro" id="IPR011006">
    <property type="entry name" value="CheY-like_superfamily"/>
</dbReference>